<proteinExistence type="predicted"/>
<dbReference type="InterPro" id="IPR011009">
    <property type="entry name" value="Kinase-like_dom_sf"/>
</dbReference>
<dbReference type="SUPFAM" id="SSF74650">
    <property type="entry name" value="Galactose mutarotase-like"/>
    <property type="match status" value="2"/>
</dbReference>
<evidence type="ECO:0000256" key="4">
    <source>
        <dbReference type="SAM" id="Phobius"/>
    </source>
</evidence>
<dbReference type="InterPro" id="IPR052047">
    <property type="entry name" value="GH94_Enzymes"/>
</dbReference>
<dbReference type="GO" id="GO:0016757">
    <property type="term" value="F:glycosyltransferase activity"/>
    <property type="evidence" value="ECO:0007669"/>
    <property type="project" value="UniProtKB-KW"/>
</dbReference>
<evidence type="ECO:0000256" key="1">
    <source>
        <dbReference type="ARBA" id="ARBA00022676"/>
    </source>
</evidence>
<accession>M4NMQ6</accession>
<evidence type="ECO:0000259" key="7">
    <source>
        <dbReference type="Pfam" id="PF10091"/>
    </source>
</evidence>
<evidence type="ECO:0000256" key="3">
    <source>
        <dbReference type="SAM" id="Coils"/>
    </source>
</evidence>
<dbReference type="InterPro" id="IPR037018">
    <property type="entry name" value="GH65_N"/>
</dbReference>
<dbReference type="InterPro" id="IPR005194">
    <property type="entry name" value="Glyco_hydro_65_C"/>
</dbReference>
<dbReference type="Gene3D" id="1.50.10.10">
    <property type="match status" value="1"/>
</dbReference>
<evidence type="ECO:0000313" key="10">
    <source>
        <dbReference type="Proteomes" id="UP000011859"/>
    </source>
</evidence>
<dbReference type="SUPFAM" id="SSF56112">
    <property type="entry name" value="Protein kinase-like (PK-like)"/>
    <property type="match status" value="1"/>
</dbReference>
<organism evidence="9 10">
    <name type="scientific">Rhodanobacter denitrificans</name>
    <dbReference type="NCBI Taxonomy" id="666685"/>
    <lineage>
        <taxon>Bacteria</taxon>
        <taxon>Pseudomonadati</taxon>
        <taxon>Pseudomonadota</taxon>
        <taxon>Gammaproteobacteria</taxon>
        <taxon>Lysobacterales</taxon>
        <taxon>Rhodanobacteraceae</taxon>
        <taxon>Rhodanobacter</taxon>
    </lineage>
</organism>
<dbReference type="Pfam" id="PF10091">
    <property type="entry name" value="Glycoamylase"/>
    <property type="match status" value="1"/>
</dbReference>
<keyword evidence="1" id="KW-0328">Glycosyltransferase</keyword>
<keyword evidence="4" id="KW-0472">Membrane</keyword>
<dbReference type="InterPro" id="IPR012341">
    <property type="entry name" value="6hp_glycosidase-like_sf"/>
</dbReference>
<sequence>MADPARPKEIVLNIGNLLDLLKLRRLQAFRRRRAAARTRPEQEPALRAELFSAEQMERHGRALAGLHRLSARTSMDSLLARLDDNEAVLTHTCERLTDATRKRRRITPAAEWLLDNFYLVEEQVRIARRHLPKGYSRELPRLASGPSAGLPRVYDIALEIISHGDGRVDTHILQHFVDAYQEVSPLKLGELWAIPIMLRLALIENLRRVAARVMADWRDRGKAARWADAMTAIAGREPNSVVLVVADMARSDPPMNGPFVAEMARRLQGQSPALALPLSWIEQRLAASGQSIERLVQLEAQQQAANQVSISNSIGSLRTLSAIDWRDFVERCSLVEQCLREDPAGVYAAMDFATRDRYRHVVEAMARRHRLTELQVAEAAIALSQAAAPTDSSVPLPQHVGYYLIDRGRLQLERQLGIRPPLRETLRRGFDRAPLPIYLGLLALVTFAFAQPLVTAAAHDRWPSWALVALAVPAAILASQLGLSLLNWIATLSIAPRQLPRMDYSHGIPAAARTLVAIPSLIASAQDVDELAEALEVRFLGNRDEHLHFALLTDFTDADHESLPGDEALLRRAQRRIEALNDRYASAKADRFFLFHRPRRWNPGEQCWMGHERKRGKLADLNALLRGNAHDRFMRVVGDVAALGPVQYVITLDTDTELPRDAAQAFVGTIDHPLNRAVYDPERRRVVSGYAILQPRVGISLPSTARSHYAQLYGSDAGIDPYTRMVSDVYQDVFGEGSFVGKGIYAIDPFERTLDGRFPDNRILSHDLVEGCHARSGLLSDVQLFETYPARYGADVKRRHRWIRGDWQLLPWLLPWAPTAHAGWRRNALTALSRWKILDNLRRSLVPPALLALLVSGWLLMSPVLSWTVAVLSMVLLPPLLAALLELVQKPREVQLDQHLRAAFRASLQHFARMALGLAWLPHEALYHLDAIVCTLWRVTVSQRHLLQWQPSGEVERHGGHAPAVLWRLMWIGPVLALALGVALALERPLALWLATPLLLLWLGSPALAWWISQPRTPVAFAPNAAQQRFLRTLARQTWAFFDVHVGATGHWLPPDNLQERPDPTVAHRTSPTNIGLALLANLAAHDFGFLGTGRLLERTRLTLATMQGLPRHRGHFYNWYDTQSLQPLAPLYVSAVDSGNLAGHLLTLRPGLEELADQPVFRPDLLHGLHDTLALLRDTLDPDLAHTLDPLDRHLQEGAAAPPASTGAASALLRQLRGHAQALLPRLDTEPGSEAQFWLDALLAQCDELCDEAAAFGLDPPADDETSFEGIPTLRQLARIEPLAWPAAADAEGVRERARARLAAIEQLAQQAGELALVDYRFLYDGARDLLAIGYNVDQRRLDAGYYDLLASEARLASFVGIAQGQLPQDNWFALGRLLTTVGGEPVLLSWTGSMFEYLMPMLVMPSYEGTLLDQTCRAAVARQVEYGNQLGVPWGVSESGYNMLDAHFTYQYRAFGVPGLGLKRGLGDDVVVAPYASALALMVVPAAATKNLQRLAEAGARGRYGLYEAIDYTPARLPLGQDSALVRQFMAHHQGMSLLALGHALLGRPMQRRFESDPQFQATSLLLQERVPKTAAEYLHASGFPESDGASRPAEARLRVFADPDRPRPAVQLLSNGHYHVMLSSAGGGYSRRGELALTRWHEDITCDAWGMFCYLRDVASGEYWSTAYQPTRRKTEQFEAIFSDARAEFRVREREFDAHTEIVVSPEDDIELRRTRITNRSRTRRTIELTSYAEVVLAPPAADAAHPAFSKLFVQTELVPSLQAIVCTRRPRSAGEQVPWLFHLLAVHDADIDAISYETDRARFIGRGRSTAEPQALDREQARLSDSAGPVLDPIVAIRCRLTLEPEQSATIDFVTGYAAQRDGCLQLIGKYRDRHLADRVFDLAWTHSQVLLRQLNASLADAQLYEHMATGILYPNAGLRAEPAVLRGNRRGQSGLWGQSVSGDLPIVLLQIASPARIELVRQLVQAHAYWRQKGLAVDLVIWNEDRIGYRQELHDLIMGLIASGSGASLLDRPGGIFVRSGQQLSGEDRLVMLASARIILGDGRGSLAEQIGRRQVETHAPRFEPSRPRRIASATLAGGAGAAPALQLANPHGGFSHDGREYVITLAAGDSTPAPWANVLANPRFGTVISESGSAYSWGENAHEFRLSPWHDDPVGDGSGEALYLRDEDTGQLWSPTPLPCRGSGSYVTRHGFGYSVFEHHEDGIHSELWVYVALDASVKFSVLKLRNDSGQPRRLSVTGYVEWLLGDLRAKTAMHVVTESDPASGALFARNAYNSEFPNRVAFFDVDDPARGIGGDRSEFLGRNGSLRAPAGLGRAHLSGRLGAGMDPCAALQSMVSLGDGEQRQLIFRLGLGRDAAEASALVQRFRGSGSAANALDQVRAHWARVLGAVQVHTPEPALDVLANGWLLYQTIACRLWARSGYYQSGGAFGFRDQLQDSMATVHAAPELSRAQLLLCAAHQFAEGDVQHWWHPPRDRGVRTTCSDDCLWLPLAIARYVLASADRGVLDECVGYIEGRPLHEGEESYYDLPQPSALRETLYQHGVRAIERSFALRGAHGLPLIGGGDWNDGMNRVGEHGRGESVWLGFFSCEVLQRFAEVARLHDDEPFAQHCEGEVARLRTALEQHGWDGAWYRRAYFDDGTPLGSASNDECRIDSIAQSWSVLSGIGAPGRQRQAMDSLDARLVRRDAGLVQLLAPPFDQSALDPGYIKGYLPGVRENGGQYTHAAIWATMAFAELGDSARAWELLRMINPVNHGLDAASVDVYKVEPYVVSADVYAVAPHVGRGGWSWYTGSAGWMYRLIVESLLGLRLEAGTLRFAPVLPPEWEGFSVDYRHRDTLYRIRLHQSDAGTPSTLWLDGEMQPDGGIPLADDGAEHSVELNWPRRP</sequence>
<dbReference type="Gene3D" id="1.50.10.140">
    <property type="match status" value="2"/>
</dbReference>
<dbReference type="InterPro" id="IPR037824">
    <property type="entry name" value="GH94N_2_NdvB"/>
</dbReference>
<dbReference type="InterPro" id="IPR019282">
    <property type="entry name" value="Glycoamylase-like_cons_dom"/>
</dbReference>
<dbReference type="SMART" id="SM01068">
    <property type="entry name" value="CBM_X"/>
    <property type="match status" value="2"/>
</dbReference>
<dbReference type="EMBL" id="CP003470">
    <property type="protein sequence ID" value="AGG90923.1"/>
    <property type="molecule type" value="Genomic_DNA"/>
</dbReference>
<dbReference type="Gene3D" id="2.60.420.10">
    <property type="entry name" value="Maltose phosphorylase, domain 3"/>
    <property type="match status" value="1"/>
</dbReference>
<feature type="coiled-coil region" evidence="3">
    <location>
        <begin position="1289"/>
        <end position="1316"/>
    </location>
</feature>
<dbReference type="GO" id="GO:0005975">
    <property type="term" value="P:carbohydrate metabolic process"/>
    <property type="evidence" value="ECO:0007669"/>
    <property type="project" value="InterPro"/>
</dbReference>
<evidence type="ECO:0000256" key="2">
    <source>
        <dbReference type="ARBA" id="ARBA00022679"/>
    </source>
</evidence>
<dbReference type="STRING" id="666685.R2APBS1_3871"/>
<dbReference type="Pfam" id="PF06165">
    <property type="entry name" value="GH94_b-supersand"/>
    <property type="match status" value="2"/>
</dbReference>
<dbReference type="Proteomes" id="UP000011859">
    <property type="component" value="Chromosome"/>
</dbReference>
<evidence type="ECO:0000259" key="5">
    <source>
        <dbReference type="Pfam" id="PF03633"/>
    </source>
</evidence>
<evidence type="ECO:0000259" key="6">
    <source>
        <dbReference type="Pfam" id="PF06165"/>
    </source>
</evidence>
<evidence type="ECO:0000259" key="8">
    <source>
        <dbReference type="Pfam" id="PF17167"/>
    </source>
</evidence>
<dbReference type="InterPro" id="IPR037820">
    <property type="entry name" value="GH94N_NdvB"/>
</dbReference>
<dbReference type="CDD" id="cd11753">
    <property type="entry name" value="GH94N_ChvB_NdvB_2_like"/>
    <property type="match status" value="1"/>
</dbReference>
<feature type="transmembrane region" description="Helical" evidence="4">
    <location>
        <begin position="992"/>
        <end position="1012"/>
    </location>
</feature>
<keyword evidence="10" id="KW-1185">Reference proteome</keyword>
<feature type="transmembrane region" description="Helical" evidence="4">
    <location>
        <begin position="437"/>
        <end position="459"/>
    </location>
</feature>
<keyword evidence="3" id="KW-0175">Coiled coil</keyword>
<dbReference type="GO" id="GO:0030246">
    <property type="term" value="F:carbohydrate binding"/>
    <property type="evidence" value="ECO:0007669"/>
    <property type="project" value="InterPro"/>
</dbReference>
<dbReference type="Pfam" id="PF17167">
    <property type="entry name" value="Glyco_hydro_94"/>
    <property type="match status" value="1"/>
</dbReference>
<dbReference type="InterPro" id="IPR010383">
    <property type="entry name" value="Glyco_hydrolase_94_b-supersand"/>
</dbReference>
<dbReference type="Pfam" id="PF03633">
    <property type="entry name" value="Glyco_hydro_65C"/>
    <property type="match status" value="1"/>
</dbReference>
<dbReference type="CDD" id="cd11756">
    <property type="entry name" value="GH94N_ChvB_NdvB_1_like"/>
    <property type="match status" value="1"/>
</dbReference>
<dbReference type="InterPro" id="IPR011013">
    <property type="entry name" value="Gal_mutarotase_sf_dom"/>
</dbReference>
<dbReference type="InterPro" id="IPR008928">
    <property type="entry name" value="6-hairpin_glycosidase_sf"/>
</dbReference>
<feature type="transmembrane region" description="Helical" evidence="4">
    <location>
        <begin position="844"/>
        <end position="861"/>
    </location>
</feature>
<name>M4NMQ6_9GAMM</name>
<evidence type="ECO:0000313" key="9">
    <source>
        <dbReference type="EMBL" id="AGG90923.1"/>
    </source>
</evidence>
<feature type="domain" description="Glycosyl hydrolase 94 supersandwich" evidence="6">
    <location>
        <begin position="2105"/>
        <end position="2373"/>
    </location>
</feature>
<feature type="domain" description="Glycosyl hydrolase 94 catalytic" evidence="8">
    <location>
        <begin position="2388"/>
        <end position="2813"/>
    </location>
</feature>
<dbReference type="KEGG" id="rhd:R2APBS1_3871"/>
<feature type="transmembrane region" description="Helical" evidence="4">
    <location>
        <begin position="965"/>
        <end position="985"/>
    </location>
</feature>
<feature type="domain" description="Glycoamylase-like" evidence="7">
    <location>
        <begin position="1347"/>
        <end position="1543"/>
    </location>
</feature>
<dbReference type="SUPFAM" id="SSF48208">
    <property type="entry name" value="Six-hairpin glycosidases"/>
    <property type="match status" value="1"/>
</dbReference>
<keyword evidence="4" id="KW-1133">Transmembrane helix</keyword>
<reference evidence="9 10" key="1">
    <citation type="submission" date="2012-04" db="EMBL/GenBank/DDBJ databases">
        <title>Complete genome of Rhodanobacter sp. 2APBS1.</title>
        <authorList>
            <consortium name="US DOE Joint Genome Institute"/>
            <person name="Huntemann M."/>
            <person name="Wei C.-L."/>
            <person name="Han J."/>
            <person name="Detter J.C."/>
            <person name="Han C."/>
            <person name="Tapia R."/>
            <person name="Munk A.C.C."/>
            <person name="Chen A."/>
            <person name="Krypides N."/>
            <person name="Mavromatis K."/>
            <person name="Markowitz V."/>
            <person name="Szeto E."/>
            <person name="Ivanova N."/>
            <person name="Mikhailova N."/>
            <person name="Ovchinnikova G."/>
            <person name="Pagani I."/>
            <person name="Pati A."/>
            <person name="Goodwin L."/>
            <person name="Peters L."/>
            <person name="Pitluck S."/>
            <person name="Woyke T."/>
            <person name="Prakash O."/>
            <person name="Elkins J."/>
            <person name="Brown S."/>
            <person name="Palumbo A."/>
            <person name="Hemme C."/>
            <person name="Zhou J."/>
            <person name="Watson D."/>
            <person name="Jardine P."/>
            <person name="Kostka J."/>
            <person name="Green S."/>
        </authorList>
    </citation>
    <scope>NUCLEOTIDE SEQUENCE [LARGE SCALE GENOMIC DNA]</scope>
    <source>
        <strain evidence="9 10">2APBS1</strain>
    </source>
</reference>
<dbReference type="PANTHER" id="PTHR37469">
    <property type="entry name" value="CELLOBIONIC ACID PHOSPHORYLASE-RELATED"/>
    <property type="match status" value="1"/>
</dbReference>
<dbReference type="Gene3D" id="2.70.98.40">
    <property type="entry name" value="Glycoside hydrolase, family 65, N-terminal domain"/>
    <property type="match status" value="2"/>
</dbReference>
<dbReference type="InterPro" id="IPR033432">
    <property type="entry name" value="GH94_catalytic"/>
</dbReference>
<gene>
    <name evidence="9" type="ORF">R2APBS1_3871</name>
</gene>
<feature type="domain" description="Glycoside hydrolase family 65 C-terminal" evidence="5">
    <location>
        <begin position="2814"/>
        <end position="2852"/>
    </location>
</feature>
<dbReference type="eggNOG" id="COG3459">
    <property type="taxonomic scope" value="Bacteria"/>
</dbReference>
<feature type="transmembrane region" description="Helical" evidence="4">
    <location>
        <begin position="465"/>
        <end position="492"/>
    </location>
</feature>
<keyword evidence="4" id="KW-0812">Transmembrane</keyword>
<keyword evidence="2" id="KW-0808">Transferase</keyword>
<dbReference type="PANTHER" id="PTHR37469:SF2">
    <property type="entry name" value="CELLOBIONIC ACID PHOSPHORYLASE"/>
    <property type="match status" value="1"/>
</dbReference>
<feature type="domain" description="Glycosyl hydrolase 94 supersandwich" evidence="6">
    <location>
        <begin position="1597"/>
        <end position="1877"/>
    </location>
</feature>
<protein>
    <submittedName>
        <fullName evidence="9">Cellobiose phosphorylase</fullName>
    </submittedName>
</protein>
<dbReference type="HOGENOM" id="CLU_000646_0_0_6"/>